<name>A0A4Q0PFH0_9FLAO</name>
<protein>
    <submittedName>
        <fullName evidence="1">Uncharacterized protein</fullName>
    </submittedName>
</protein>
<reference evidence="1 2" key="1">
    <citation type="submission" date="2018-07" db="EMBL/GenBank/DDBJ databases">
        <title>Leeuwenhoekiella genomics.</title>
        <authorList>
            <person name="Tahon G."/>
            <person name="Willems A."/>
        </authorList>
    </citation>
    <scope>NUCLEOTIDE SEQUENCE [LARGE SCALE GENOMIC DNA]</scope>
    <source>
        <strain evidence="1 2">LMG 29608</strain>
    </source>
</reference>
<evidence type="ECO:0000313" key="1">
    <source>
        <dbReference type="EMBL" id="RXG25677.1"/>
    </source>
</evidence>
<organism evidence="1 2">
    <name type="scientific">Leeuwenhoekiella polynyae</name>
    <dbReference type="NCBI Taxonomy" id="1550906"/>
    <lineage>
        <taxon>Bacteria</taxon>
        <taxon>Pseudomonadati</taxon>
        <taxon>Bacteroidota</taxon>
        <taxon>Flavobacteriia</taxon>
        <taxon>Flavobacteriales</taxon>
        <taxon>Flavobacteriaceae</taxon>
        <taxon>Leeuwenhoekiella</taxon>
    </lineage>
</organism>
<evidence type="ECO:0000313" key="2">
    <source>
        <dbReference type="Proteomes" id="UP000289859"/>
    </source>
</evidence>
<keyword evidence="2" id="KW-1185">Reference proteome</keyword>
<dbReference type="AlphaFoldDB" id="A0A4Q0PFH0"/>
<gene>
    <name evidence="1" type="ORF">DSM02_844</name>
</gene>
<dbReference type="EMBL" id="QOVK01000002">
    <property type="protein sequence ID" value="RXG25677.1"/>
    <property type="molecule type" value="Genomic_DNA"/>
</dbReference>
<dbReference type="RefSeq" id="WP_128764483.1">
    <property type="nucleotide sequence ID" value="NZ_JBHUOO010000023.1"/>
</dbReference>
<dbReference type="Proteomes" id="UP000289859">
    <property type="component" value="Unassembled WGS sequence"/>
</dbReference>
<comment type="caution">
    <text evidence="1">The sequence shown here is derived from an EMBL/GenBank/DDBJ whole genome shotgun (WGS) entry which is preliminary data.</text>
</comment>
<accession>A0A4Q0PFH0</accession>
<proteinExistence type="predicted"/>
<sequence length="95" mass="10997">MPITEAGNNRDKSYFDLTFQEKAEEVYNSLVEIQNNHKVSIEEAALIFELVIKKDMQLSSYYDGVFNDSNFNQLLKKLNSIDESLEQISSEIQDK</sequence>